<dbReference type="EMBL" id="LAZR01042256">
    <property type="protein sequence ID" value="KKL09969.1"/>
    <property type="molecule type" value="Genomic_DNA"/>
</dbReference>
<comment type="caution">
    <text evidence="1">The sequence shown here is derived from an EMBL/GenBank/DDBJ whole genome shotgun (WGS) entry which is preliminary data.</text>
</comment>
<feature type="non-terminal residue" evidence="1">
    <location>
        <position position="292"/>
    </location>
</feature>
<organism evidence="1">
    <name type="scientific">marine sediment metagenome</name>
    <dbReference type="NCBI Taxonomy" id="412755"/>
    <lineage>
        <taxon>unclassified sequences</taxon>
        <taxon>metagenomes</taxon>
        <taxon>ecological metagenomes</taxon>
    </lineage>
</organism>
<protein>
    <submittedName>
        <fullName evidence="1">Uncharacterized protein</fullName>
    </submittedName>
</protein>
<evidence type="ECO:0000313" key="1">
    <source>
        <dbReference type="EMBL" id="KKL09969.1"/>
    </source>
</evidence>
<proteinExistence type="predicted"/>
<sequence>MALNLGMVRPGSTILIPFNAFDSNDPAASVVVSDFVLADIGIYKGTSMDERGSTTGVVLLDTDGIDIDGAVGIHGFSIDLSSNATAGFYAAGSHYYVTVGPITIDAGTINFVAATFSIGYPEAIINTTIASVTNQTQFILTDGPAEADVLIGCPLLFHDVASALQLSIGYVTDYIVTTKEVICTDPGGFTFVATDNVSIMMRTNVHAVQATTQAAADLATLLNAIPTTAMRGTDSAALASVATETRLAELDAANLPAVTDATKAKTDNLNFGVTGKVDSNITHVNETEVDGT</sequence>
<dbReference type="AlphaFoldDB" id="A0A0F9AK47"/>
<name>A0A0F9AK47_9ZZZZ</name>
<accession>A0A0F9AK47</accession>
<reference evidence="1" key="1">
    <citation type="journal article" date="2015" name="Nature">
        <title>Complex archaea that bridge the gap between prokaryotes and eukaryotes.</title>
        <authorList>
            <person name="Spang A."/>
            <person name="Saw J.H."/>
            <person name="Jorgensen S.L."/>
            <person name="Zaremba-Niedzwiedzka K."/>
            <person name="Martijn J."/>
            <person name="Lind A.E."/>
            <person name="van Eijk R."/>
            <person name="Schleper C."/>
            <person name="Guy L."/>
            <person name="Ettema T.J."/>
        </authorList>
    </citation>
    <scope>NUCLEOTIDE SEQUENCE</scope>
</reference>
<gene>
    <name evidence="1" type="ORF">LCGC14_2560530</name>
</gene>